<evidence type="ECO:0000256" key="7">
    <source>
        <dbReference type="ARBA" id="ARBA00022741"/>
    </source>
</evidence>
<feature type="compositionally biased region" description="Basic and acidic residues" evidence="17">
    <location>
        <begin position="549"/>
        <end position="568"/>
    </location>
</feature>
<feature type="compositionally biased region" description="Polar residues" evidence="17">
    <location>
        <begin position="1563"/>
        <end position="1575"/>
    </location>
</feature>
<feature type="compositionally biased region" description="Polar residues" evidence="17">
    <location>
        <begin position="1480"/>
        <end position="1490"/>
    </location>
</feature>
<feature type="compositionally biased region" description="Basic residues" evidence="17">
    <location>
        <begin position="167"/>
        <end position="179"/>
    </location>
</feature>
<feature type="compositionally biased region" description="Acidic residues" evidence="17">
    <location>
        <begin position="496"/>
        <end position="505"/>
    </location>
</feature>
<dbReference type="GO" id="GO:0030332">
    <property type="term" value="F:cyclin binding"/>
    <property type="evidence" value="ECO:0007669"/>
    <property type="project" value="TreeGrafter"/>
</dbReference>
<evidence type="ECO:0000256" key="10">
    <source>
        <dbReference type="ARBA" id="ARBA00023242"/>
    </source>
</evidence>
<feature type="compositionally biased region" description="Basic residues" evidence="17">
    <location>
        <begin position="143"/>
        <end position="153"/>
    </location>
</feature>
<comment type="catalytic activity">
    <reaction evidence="14">
        <text>L-seryl-[protein] + ATP = O-phospho-L-seryl-[protein] + ADP + H(+)</text>
        <dbReference type="Rhea" id="RHEA:17989"/>
        <dbReference type="Rhea" id="RHEA-COMP:9863"/>
        <dbReference type="Rhea" id="RHEA-COMP:11604"/>
        <dbReference type="ChEBI" id="CHEBI:15378"/>
        <dbReference type="ChEBI" id="CHEBI:29999"/>
        <dbReference type="ChEBI" id="CHEBI:30616"/>
        <dbReference type="ChEBI" id="CHEBI:83421"/>
        <dbReference type="ChEBI" id="CHEBI:456216"/>
        <dbReference type="EC" id="2.7.11.22"/>
    </reaction>
</comment>
<evidence type="ECO:0000256" key="17">
    <source>
        <dbReference type="SAM" id="MobiDB-lite"/>
    </source>
</evidence>
<feature type="compositionally biased region" description="Polar residues" evidence="17">
    <location>
        <begin position="407"/>
        <end position="431"/>
    </location>
</feature>
<comment type="catalytic activity">
    <reaction evidence="15">
        <text>[DNA-directed RNA polymerase] + ATP = phospho-[DNA-directed RNA polymerase] + ADP + H(+)</text>
        <dbReference type="Rhea" id="RHEA:10216"/>
        <dbReference type="Rhea" id="RHEA-COMP:11321"/>
        <dbReference type="Rhea" id="RHEA-COMP:11322"/>
        <dbReference type="ChEBI" id="CHEBI:15378"/>
        <dbReference type="ChEBI" id="CHEBI:30616"/>
        <dbReference type="ChEBI" id="CHEBI:43176"/>
        <dbReference type="ChEBI" id="CHEBI:68546"/>
        <dbReference type="ChEBI" id="CHEBI:456216"/>
        <dbReference type="EC" id="2.7.11.23"/>
    </reaction>
</comment>
<evidence type="ECO:0000256" key="13">
    <source>
        <dbReference type="ARBA" id="ARBA00047811"/>
    </source>
</evidence>
<evidence type="ECO:0000256" key="11">
    <source>
        <dbReference type="ARBA" id="ARBA00040213"/>
    </source>
</evidence>
<evidence type="ECO:0000256" key="6">
    <source>
        <dbReference type="ARBA" id="ARBA00022679"/>
    </source>
</evidence>
<dbReference type="PANTHER" id="PTHR24056:SF546">
    <property type="entry name" value="CYCLIN-DEPENDENT KINASE 12"/>
    <property type="match status" value="1"/>
</dbReference>
<dbReference type="InterPro" id="IPR000719">
    <property type="entry name" value="Prot_kinase_dom"/>
</dbReference>
<feature type="region of interest" description="Disordered" evidence="17">
    <location>
        <begin position="741"/>
        <end position="778"/>
    </location>
</feature>
<feature type="compositionally biased region" description="Basic residues" evidence="17">
    <location>
        <begin position="569"/>
        <end position="622"/>
    </location>
</feature>
<dbReference type="InterPro" id="IPR008271">
    <property type="entry name" value="Ser/Thr_kinase_AS"/>
</dbReference>
<evidence type="ECO:0000256" key="8">
    <source>
        <dbReference type="ARBA" id="ARBA00022777"/>
    </source>
</evidence>
<dbReference type="InterPro" id="IPR017441">
    <property type="entry name" value="Protein_kinase_ATP_BS"/>
</dbReference>
<feature type="compositionally biased region" description="Polar residues" evidence="17">
    <location>
        <begin position="654"/>
        <end position="674"/>
    </location>
</feature>
<evidence type="ECO:0000259" key="18">
    <source>
        <dbReference type="PROSITE" id="PS50011"/>
    </source>
</evidence>
<evidence type="ECO:0000256" key="12">
    <source>
        <dbReference type="ARBA" id="ARBA00041920"/>
    </source>
</evidence>
<comment type="catalytic activity">
    <reaction evidence="13">
        <text>L-threonyl-[protein] + ATP = O-phospho-L-threonyl-[protein] + ADP + H(+)</text>
        <dbReference type="Rhea" id="RHEA:46608"/>
        <dbReference type="Rhea" id="RHEA-COMP:11060"/>
        <dbReference type="Rhea" id="RHEA-COMP:11605"/>
        <dbReference type="ChEBI" id="CHEBI:15378"/>
        <dbReference type="ChEBI" id="CHEBI:30013"/>
        <dbReference type="ChEBI" id="CHEBI:30616"/>
        <dbReference type="ChEBI" id="CHEBI:61977"/>
        <dbReference type="ChEBI" id="CHEBI:456216"/>
        <dbReference type="EC" id="2.7.11.22"/>
    </reaction>
</comment>
<evidence type="ECO:0000256" key="4">
    <source>
        <dbReference type="ARBA" id="ARBA00012425"/>
    </source>
</evidence>
<evidence type="ECO:0000313" key="20">
    <source>
        <dbReference type="Proteomes" id="UP001378592"/>
    </source>
</evidence>
<dbReference type="InterPro" id="IPR050108">
    <property type="entry name" value="CDK"/>
</dbReference>
<evidence type="ECO:0000256" key="2">
    <source>
        <dbReference type="ARBA" id="ARBA00006485"/>
    </source>
</evidence>
<protein>
    <recommendedName>
        <fullName evidence="11">Cyclin-dependent kinase 12</fullName>
        <ecNumber evidence="4">2.7.11.22</ecNumber>
        <ecNumber evidence="3">2.7.11.23</ecNumber>
    </recommendedName>
    <alternativeName>
        <fullName evidence="12">Cell division protein kinase 12</fullName>
    </alternativeName>
</protein>
<dbReference type="PROSITE" id="PS00107">
    <property type="entry name" value="PROTEIN_KINASE_ATP"/>
    <property type="match status" value="1"/>
</dbReference>
<dbReference type="PROSITE" id="PS00108">
    <property type="entry name" value="PROTEIN_KINASE_ST"/>
    <property type="match status" value="1"/>
</dbReference>
<dbReference type="GO" id="GO:0008353">
    <property type="term" value="F:RNA polymerase II CTD heptapeptide repeat kinase activity"/>
    <property type="evidence" value="ECO:0007669"/>
    <property type="project" value="UniProtKB-EC"/>
</dbReference>
<feature type="compositionally biased region" description="Polar residues" evidence="17">
    <location>
        <begin position="86"/>
        <end position="97"/>
    </location>
</feature>
<feature type="domain" description="Protein kinase" evidence="18">
    <location>
        <begin position="1119"/>
        <end position="1414"/>
    </location>
</feature>
<feature type="region of interest" description="Disordered" evidence="17">
    <location>
        <begin position="1834"/>
        <end position="1941"/>
    </location>
</feature>
<comment type="subcellular location">
    <subcellularLocation>
        <location evidence="1">Nucleus</location>
    </subcellularLocation>
</comment>
<organism evidence="19 20">
    <name type="scientific">Gryllus longicercus</name>
    <dbReference type="NCBI Taxonomy" id="2509291"/>
    <lineage>
        <taxon>Eukaryota</taxon>
        <taxon>Metazoa</taxon>
        <taxon>Ecdysozoa</taxon>
        <taxon>Arthropoda</taxon>
        <taxon>Hexapoda</taxon>
        <taxon>Insecta</taxon>
        <taxon>Pterygota</taxon>
        <taxon>Neoptera</taxon>
        <taxon>Polyneoptera</taxon>
        <taxon>Orthoptera</taxon>
        <taxon>Ensifera</taxon>
        <taxon>Gryllidea</taxon>
        <taxon>Grylloidea</taxon>
        <taxon>Gryllidae</taxon>
        <taxon>Gryllinae</taxon>
        <taxon>Gryllus</taxon>
    </lineage>
</organism>
<dbReference type="Gene3D" id="1.10.510.10">
    <property type="entry name" value="Transferase(Phosphotransferase) domain 1"/>
    <property type="match status" value="1"/>
</dbReference>
<feature type="compositionally biased region" description="Low complexity" evidence="17">
    <location>
        <begin position="59"/>
        <end position="69"/>
    </location>
</feature>
<feature type="compositionally biased region" description="Low complexity" evidence="17">
    <location>
        <begin position="696"/>
        <end position="706"/>
    </location>
</feature>
<keyword evidence="5" id="KW-0723">Serine/threonine-protein kinase</keyword>
<name>A0AAN9ZG85_9ORTH</name>
<dbReference type="Pfam" id="PF00069">
    <property type="entry name" value="Pkinase"/>
    <property type="match status" value="1"/>
</dbReference>
<evidence type="ECO:0000256" key="5">
    <source>
        <dbReference type="ARBA" id="ARBA00022527"/>
    </source>
</evidence>
<evidence type="ECO:0000256" key="14">
    <source>
        <dbReference type="ARBA" id="ARBA00048367"/>
    </source>
</evidence>
<dbReference type="SUPFAM" id="SSF56112">
    <property type="entry name" value="Protein kinase-like (PK-like)"/>
    <property type="match status" value="1"/>
</dbReference>
<comment type="similarity">
    <text evidence="2">Belongs to the protein kinase superfamily. CMGC Ser/Thr protein kinase family. CDC2/CDKX subfamily.</text>
</comment>
<dbReference type="CDD" id="cd07864">
    <property type="entry name" value="STKc_CDK12"/>
    <property type="match status" value="1"/>
</dbReference>
<feature type="compositionally biased region" description="Pro residues" evidence="17">
    <location>
        <begin position="919"/>
        <end position="929"/>
    </location>
</feature>
<feature type="compositionally biased region" description="Low complexity" evidence="17">
    <location>
        <begin position="527"/>
        <end position="541"/>
    </location>
</feature>
<gene>
    <name evidence="19" type="ORF">R5R35_002785</name>
</gene>
<keyword evidence="7 16" id="KW-0547">Nucleotide-binding</keyword>
<feature type="compositionally biased region" description="Basic and acidic residues" evidence="17">
    <location>
        <begin position="1"/>
        <end position="17"/>
    </location>
</feature>
<feature type="compositionally biased region" description="Polar residues" evidence="17">
    <location>
        <begin position="956"/>
        <end position="968"/>
    </location>
</feature>
<dbReference type="FunFam" id="1.10.510.10:FF:000102">
    <property type="entry name" value="cyclin-dependent kinase 12 isoform X1"/>
    <property type="match status" value="1"/>
</dbReference>
<keyword evidence="20" id="KW-1185">Reference proteome</keyword>
<dbReference type="PROSITE" id="PS50011">
    <property type="entry name" value="PROTEIN_KINASE_DOM"/>
    <property type="match status" value="1"/>
</dbReference>
<feature type="compositionally biased region" description="Acidic residues" evidence="17">
    <location>
        <begin position="1058"/>
        <end position="1068"/>
    </location>
</feature>
<evidence type="ECO:0000256" key="1">
    <source>
        <dbReference type="ARBA" id="ARBA00004123"/>
    </source>
</evidence>
<feature type="compositionally biased region" description="Basic residues" evidence="17">
    <location>
        <begin position="276"/>
        <end position="285"/>
    </location>
</feature>
<dbReference type="GO" id="GO:0008024">
    <property type="term" value="C:cyclin/CDK positive transcription elongation factor complex"/>
    <property type="evidence" value="ECO:0007669"/>
    <property type="project" value="TreeGrafter"/>
</dbReference>
<feature type="compositionally biased region" description="Basic residues" evidence="17">
    <location>
        <begin position="631"/>
        <end position="653"/>
    </location>
</feature>
<evidence type="ECO:0000256" key="9">
    <source>
        <dbReference type="ARBA" id="ARBA00022840"/>
    </source>
</evidence>
<evidence type="ECO:0000256" key="15">
    <source>
        <dbReference type="ARBA" id="ARBA00049280"/>
    </source>
</evidence>
<feature type="compositionally biased region" description="Basic and acidic residues" evidence="17">
    <location>
        <begin position="255"/>
        <end position="270"/>
    </location>
</feature>
<dbReference type="Proteomes" id="UP001378592">
    <property type="component" value="Unassembled WGS sequence"/>
</dbReference>
<evidence type="ECO:0000313" key="19">
    <source>
        <dbReference type="EMBL" id="KAK7872339.1"/>
    </source>
</evidence>
<proteinExistence type="inferred from homology"/>
<keyword evidence="8" id="KW-0418">Kinase</keyword>
<dbReference type="GO" id="GO:0005524">
    <property type="term" value="F:ATP binding"/>
    <property type="evidence" value="ECO:0007669"/>
    <property type="project" value="UniProtKB-UniRule"/>
</dbReference>
<feature type="region of interest" description="Disordered" evidence="17">
    <location>
        <begin position="1530"/>
        <end position="1619"/>
    </location>
</feature>
<feature type="compositionally biased region" description="Low complexity" evidence="17">
    <location>
        <begin position="893"/>
        <end position="903"/>
    </location>
</feature>
<feature type="region of interest" description="Disordered" evidence="17">
    <location>
        <begin position="1442"/>
        <end position="1510"/>
    </location>
</feature>
<feature type="region of interest" description="Disordered" evidence="17">
    <location>
        <begin position="1"/>
        <end position="718"/>
    </location>
</feature>
<feature type="binding site" evidence="16">
    <location>
        <position position="1148"/>
    </location>
    <ligand>
        <name>ATP</name>
        <dbReference type="ChEBI" id="CHEBI:30616"/>
    </ligand>
</feature>
<dbReference type="EC" id="2.7.11.22" evidence="4"/>
<dbReference type="InterPro" id="IPR011009">
    <property type="entry name" value="Kinase-like_dom_sf"/>
</dbReference>
<keyword evidence="6" id="KW-0808">Transferase</keyword>
<dbReference type="GO" id="GO:0004693">
    <property type="term" value="F:cyclin-dependent protein serine/threonine kinase activity"/>
    <property type="evidence" value="ECO:0007669"/>
    <property type="project" value="UniProtKB-EC"/>
</dbReference>
<dbReference type="Gene3D" id="3.30.200.20">
    <property type="entry name" value="Phosphorylase Kinase, domain 1"/>
    <property type="match status" value="1"/>
</dbReference>
<dbReference type="FunFam" id="3.30.200.20:FF:000074">
    <property type="entry name" value="cyclin-dependent kinase 12 isoform X2"/>
    <property type="match status" value="1"/>
</dbReference>
<sequence length="1941" mass="213093">MPSSRDERNGRLGDHIKRTSSMHVRSDASGSDLEANNMESVSESRSSKLSRRHSGGSKSGRNLTSSSGSKKSRRKRHSREALSGVPQDNNQIHSLASSVVKPLVEYSDVSSEDLSGPEAGEIQSDESVHATLSEGEVSTPPGHAHHHGHRKHSRDSERGKSYSSSSSRHHTDRKYHHSPSRSEHRHGGQRHLSSPPLAMRSPSPSSVTLKGKHRERHTSVSSVTSKGSEKRHHHHGRSSSVEKHHVPRPVSPLEVYRKIKEEMHMSEGRHRSGSSSRRKEKKHKREKNERKSRSTHRMSRSPNSNSSRKKKKKKYVHSRSQSPEIVEDGILRSPEVTRRISSPARSVEDLDCVRAWNRPASPEVETIESASPVEKNNVISPESPPFIGTPVSPPGGSDMDIERSDQEGSGSIQSRTPPPTGSTLTHRSSPVASPHTPPLPPKAYEKLGVSRLAETDRLRGSCSPRIIDSVRSPPPAVHRPHSPGERIGSRSKPVPIDDDDDDDELPSASRRERRQWSGHSISPVTRHPPQSHSSRRSASPSSRKRRKSSRSDRSRRPHRREKERERPKSSRSRRSRSRSPGRIRRPPSRSITRSRSRSAPRWRRPSRSRSRSPRGRNVRHWSRSPSYLGRGNRRSSRSRSPRAKPLIPKRRRSQTPSLRRSRSPFTRQRASRSPQTPPRKVVKVRSRSPIPKSPRTPKSPLSSTSSKELRVANMSETSLFSELVKNKNTRELAMKWSAALKEKTAARDDSDDVIVIDKDENSNDQTETPNPTPTPQFTHMAPVDVNSIPVPCENDIPPQVPAYPQVPVAVQASSGYYPPPLPRGVPPHTVPGANQSQAVMPPVGNTPNAVPVVETSPMLPQTYAIPSPSVTSTTPAAQTVPIVATVVPPPPAASAVPPTTVLPTTPPPAAAAAAAAAAAPPPPPPPPPAARVQETVITITSPKPPAKVVAPGPVPTQSSSGNEAQPNKQDAKLKIGPSDCTVGKTKALGDSETSGSRMEANRPVNKPKDLTKLPMPPGIQQSDFESIDSPPSRSPTPEPVKTKQPGIKDLPMPPGMLDSEDLSPDEDAVLTPPPPAAVERSRPTRTLPRPKLKRPKIIHRRRAKLTINKDWGERCVDVFEVMAQIGEGTYGQVYKARDKQSGVLVALKKVRLENEKEGFPITAVREIKILRQLNHKNIVNLREIVTDKQDALDFRKDKGSFYLVFEYMDHDLMGLLESGMVDFNENHNASIMRQLLDGLNYCHKKNFLHRDIKCSNILMNNRGEVKLADFGLARLYNADDRERPYTNKVITLWYRPPELLLGEERYGPAIDVWSCGCILGELFAKKPMFQGNVELAQLETISRICGTPTPAVWPSVIRLPLWNMLRPKKPHIRRLQEEYKMFMPTPALDLLDKMLQLDPCKRITAEEALKSTWLKNVNPEKMPIPELPTWQDCHELWSKKRRRQLKEQQESLQNLPPGKPSLMKEKSLPGKMQFDDEMGGSSNCTPTKQPLSESSSKALKKEAAGFSSRSSEEYNQSMIAAAMAGGGAGLLNRSPMSQQLRDDNSPPSPTGLMGRPIPRLGTSEGSLTPPSNSGSRLGAPIRPPVPISTSSNHSESSHTPPGCSKMSEDALSGGTGVEPQQMSLQRQLSVLSHALTNKLPIRVEQLMALRNDKDDPVTYQLIEKLQAELLLAGSPAKFNSSVPPPKLDPKHFVFNPQSGSSWGLGQKGDGFDAHAVYAGDNAISSSSGNRSRGLLTPLSTEGVRRTLAELLVRHGLSGPAGILAKTLQVAQPNSEPIPLHVHPHARGLSAQHPGYNNGSEQIKNPSEGQPIATTYSSDPNIRTAIVNADDGLKGLSPSERGCPPHNQMLIRSSGRGRGGNSVGGLILPRVGLPPRSGPGNVSLGSVGPRMPLPSREEPSVTGPHVFPPTMCVRPHISPWAQPPPRTAPGQSFPWRAPPSNR</sequence>
<feature type="compositionally biased region" description="Low complexity" evidence="17">
    <location>
        <begin position="1588"/>
        <end position="1599"/>
    </location>
</feature>
<comment type="caution">
    <text evidence="19">The sequence shown here is derived from an EMBL/GenBank/DDBJ whole genome shotgun (WGS) entry which is preliminary data.</text>
</comment>
<evidence type="ECO:0000256" key="3">
    <source>
        <dbReference type="ARBA" id="ARBA00012409"/>
    </source>
</evidence>
<feature type="compositionally biased region" description="Basic residues" evidence="17">
    <location>
        <begin position="307"/>
        <end position="317"/>
    </location>
</feature>
<keyword evidence="10" id="KW-0539">Nucleus</keyword>
<feature type="region of interest" description="Disordered" evidence="17">
    <location>
        <begin position="892"/>
        <end position="1089"/>
    </location>
</feature>
<dbReference type="EMBL" id="JAZDUA010000026">
    <property type="protein sequence ID" value="KAK7872339.1"/>
    <property type="molecule type" value="Genomic_DNA"/>
</dbReference>
<dbReference type="SMART" id="SM00220">
    <property type="entry name" value="S_TKc"/>
    <property type="match status" value="1"/>
</dbReference>
<accession>A0AAN9ZG85</accession>
<dbReference type="PANTHER" id="PTHR24056">
    <property type="entry name" value="CELL DIVISION PROTEIN KINASE"/>
    <property type="match status" value="1"/>
</dbReference>
<dbReference type="EC" id="2.7.11.23" evidence="3"/>
<keyword evidence="9 16" id="KW-0067">ATP-binding</keyword>
<dbReference type="GO" id="GO:0032968">
    <property type="term" value="P:positive regulation of transcription elongation by RNA polymerase II"/>
    <property type="evidence" value="ECO:0007669"/>
    <property type="project" value="TreeGrafter"/>
</dbReference>
<evidence type="ECO:0000256" key="16">
    <source>
        <dbReference type="PROSITE-ProRule" id="PRU10141"/>
    </source>
</evidence>
<reference evidence="19 20" key="1">
    <citation type="submission" date="2024-03" db="EMBL/GenBank/DDBJ databases">
        <title>The genome assembly and annotation of the cricket Gryllus longicercus Weissman &amp; Gray.</title>
        <authorList>
            <person name="Szrajer S."/>
            <person name="Gray D."/>
            <person name="Ylla G."/>
        </authorList>
    </citation>
    <scope>NUCLEOTIDE SEQUENCE [LARGE SCALE GENOMIC DNA]</scope>
    <source>
        <strain evidence="19">DAG 2021-001</strain>
        <tissue evidence="19">Whole body minus gut</tissue>
    </source>
</reference>